<feature type="domain" description="HTH gntR-type" evidence="4">
    <location>
        <begin position="6"/>
        <end position="74"/>
    </location>
</feature>
<dbReference type="RefSeq" id="WP_307337268.1">
    <property type="nucleotide sequence ID" value="NZ_JAUSUQ010000004.1"/>
</dbReference>
<sequence>MKQKQLPKYLQLKQEILSWIHTGRLKPGDQMPTEHDIADQFGMSRQTVRQTLGVLEQEGWLKRIQGKGTFVSQPLPIREKKNNHTIGMVTTYISDYIFPHIVRGAEAALRKKGYHLLLASTDNNKTEERASLQKMLEQPLSGLIIEPTKSALGNPNLHYYLSLEQNHIPYIMINARYPELNCPSVEVDDELGTFLGTEHLIQLGHRKIAGFFKTDDVQGVRRLKGFIRAHQTYHIPLHPESVIQYQTEEKWSKPYETALSLLSQPEERPSALVCYNDELAVHLLEAVRKVGLDIPGDLSIVGFDDSPLATATEVKLTTLTHPKEELGSKAAEMLLNMINRQEKMDAETVVYKPELVVRESTKKIN</sequence>
<evidence type="ECO:0000313" key="5">
    <source>
        <dbReference type="EMBL" id="MDQ0338626.1"/>
    </source>
</evidence>
<proteinExistence type="predicted"/>
<reference evidence="5 6" key="1">
    <citation type="submission" date="2023-07" db="EMBL/GenBank/DDBJ databases">
        <title>Genomic Encyclopedia of Type Strains, Phase IV (KMG-IV): sequencing the most valuable type-strain genomes for metagenomic binning, comparative biology and taxonomic classification.</title>
        <authorList>
            <person name="Goeker M."/>
        </authorList>
    </citation>
    <scope>NUCLEOTIDE SEQUENCE [LARGE SCALE GENOMIC DNA]</scope>
    <source>
        <strain evidence="5 6">DSM 17740</strain>
    </source>
</reference>
<dbReference type="CDD" id="cd07377">
    <property type="entry name" value="WHTH_GntR"/>
    <property type="match status" value="1"/>
</dbReference>
<evidence type="ECO:0000256" key="1">
    <source>
        <dbReference type="ARBA" id="ARBA00023015"/>
    </source>
</evidence>
<dbReference type="Gene3D" id="3.40.50.2300">
    <property type="match status" value="2"/>
</dbReference>
<dbReference type="PRINTS" id="PR00035">
    <property type="entry name" value="HTHGNTR"/>
</dbReference>
<evidence type="ECO:0000313" key="6">
    <source>
        <dbReference type="Proteomes" id="UP001232445"/>
    </source>
</evidence>
<dbReference type="Proteomes" id="UP001232445">
    <property type="component" value="Unassembled WGS sequence"/>
</dbReference>
<dbReference type="EMBL" id="JAUSUQ010000004">
    <property type="protein sequence ID" value="MDQ0338626.1"/>
    <property type="molecule type" value="Genomic_DNA"/>
</dbReference>
<keyword evidence="6" id="KW-1185">Reference proteome</keyword>
<dbReference type="SUPFAM" id="SSF46785">
    <property type="entry name" value="Winged helix' DNA-binding domain"/>
    <property type="match status" value="1"/>
</dbReference>
<dbReference type="PANTHER" id="PTHR30146:SF150">
    <property type="entry name" value="ARABINOSE METABOLISM TRANSCRIPTIONAL REPRESSOR"/>
    <property type="match status" value="1"/>
</dbReference>
<dbReference type="SMART" id="SM00345">
    <property type="entry name" value="HTH_GNTR"/>
    <property type="match status" value="1"/>
</dbReference>
<evidence type="ECO:0000256" key="3">
    <source>
        <dbReference type="ARBA" id="ARBA00023163"/>
    </source>
</evidence>
<accession>A0ABU0CRX8</accession>
<name>A0ABU0CRX8_9BACI</name>
<dbReference type="InterPro" id="IPR036388">
    <property type="entry name" value="WH-like_DNA-bd_sf"/>
</dbReference>
<dbReference type="Gene3D" id="1.10.10.10">
    <property type="entry name" value="Winged helix-like DNA-binding domain superfamily/Winged helix DNA-binding domain"/>
    <property type="match status" value="1"/>
</dbReference>
<evidence type="ECO:0000259" key="4">
    <source>
        <dbReference type="PROSITE" id="PS50949"/>
    </source>
</evidence>
<dbReference type="InterPro" id="IPR036390">
    <property type="entry name" value="WH_DNA-bd_sf"/>
</dbReference>
<organism evidence="5 6">
    <name type="scientific">Caldalkalibacillus uzonensis</name>
    <dbReference type="NCBI Taxonomy" id="353224"/>
    <lineage>
        <taxon>Bacteria</taxon>
        <taxon>Bacillati</taxon>
        <taxon>Bacillota</taxon>
        <taxon>Bacilli</taxon>
        <taxon>Bacillales</taxon>
        <taxon>Bacillaceae</taxon>
        <taxon>Caldalkalibacillus</taxon>
    </lineage>
</organism>
<dbReference type="PANTHER" id="PTHR30146">
    <property type="entry name" value="LACI-RELATED TRANSCRIPTIONAL REPRESSOR"/>
    <property type="match status" value="1"/>
</dbReference>
<dbReference type="SUPFAM" id="SSF53822">
    <property type="entry name" value="Periplasmic binding protein-like I"/>
    <property type="match status" value="1"/>
</dbReference>
<dbReference type="Pfam" id="PF13377">
    <property type="entry name" value="Peripla_BP_3"/>
    <property type="match status" value="1"/>
</dbReference>
<dbReference type="InterPro" id="IPR046335">
    <property type="entry name" value="LacI/GalR-like_sensor"/>
</dbReference>
<dbReference type="Pfam" id="PF00392">
    <property type="entry name" value="GntR"/>
    <property type="match status" value="1"/>
</dbReference>
<dbReference type="CDD" id="cd01541">
    <property type="entry name" value="PBP1_AraR"/>
    <property type="match status" value="1"/>
</dbReference>
<keyword evidence="2" id="KW-0238">DNA-binding</keyword>
<dbReference type="InterPro" id="IPR000524">
    <property type="entry name" value="Tscrpt_reg_HTH_GntR"/>
</dbReference>
<gene>
    <name evidence="5" type="ORF">J2S00_001412</name>
</gene>
<comment type="caution">
    <text evidence="5">The sequence shown here is derived from an EMBL/GenBank/DDBJ whole genome shotgun (WGS) entry which is preliminary data.</text>
</comment>
<dbReference type="PROSITE" id="PS50949">
    <property type="entry name" value="HTH_GNTR"/>
    <property type="match status" value="1"/>
</dbReference>
<keyword evidence="1" id="KW-0805">Transcription regulation</keyword>
<keyword evidence="3" id="KW-0804">Transcription</keyword>
<dbReference type="InterPro" id="IPR028082">
    <property type="entry name" value="Peripla_BP_I"/>
</dbReference>
<evidence type="ECO:0000256" key="2">
    <source>
        <dbReference type="ARBA" id="ARBA00023125"/>
    </source>
</evidence>
<dbReference type="InterPro" id="IPR033532">
    <property type="entry name" value="AraR_ligand_bind_dom"/>
</dbReference>
<protein>
    <submittedName>
        <fullName evidence="5">GntR family transcriptional regulator of arabinose operon</fullName>
    </submittedName>
</protein>